<feature type="transmembrane region" description="Helical" evidence="5">
    <location>
        <begin position="275"/>
        <end position="292"/>
    </location>
</feature>
<evidence type="ECO:0000313" key="7">
    <source>
        <dbReference type="EMBL" id="MTV30407.1"/>
    </source>
</evidence>
<accession>A0A6N8DJ76</accession>
<feature type="transmembrane region" description="Helical" evidence="5">
    <location>
        <begin position="59"/>
        <end position="78"/>
    </location>
</feature>
<keyword evidence="2 5" id="KW-0812">Transmembrane</keyword>
<feature type="transmembrane region" description="Helical" evidence="5">
    <location>
        <begin position="447"/>
        <end position="467"/>
    </location>
</feature>
<evidence type="ECO:0000259" key="6">
    <source>
        <dbReference type="Pfam" id="PF04932"/>
    </source>
</evidence>
<dbReference type="EMBL" id="WNKS01000003">
    <property type="protein sequence ID" value="MTV30407.1"/>
    <property type="molecule type" value="Genomic_DNA"/>
</dbReference>
<evidence type="ECO:0000313" key="8">
    <source>
        <dbReference type="Proteomes" id="UP000439113"/>
    </source>
</evidence>
<organism evidence="7 8">
    <name type="scientific">Rhodoblastus acidophilus</name>
    <name type="common">Rhodopseudomonas acidophila</name>
    <dbReference type="NCBI Taxonomy" id="1074"/>
    <lineage>
        <taxon>Bacteria</taxon>
        <taxon>Pseudomonadati</taxon>
        <taxon>Pseudomonadota</taxon>
        <taxon>Alphaproteobacteria</taxon>
        <taxon>Hyphomicrobiales</taxon>
        <taxon>Rhodoblastaceae</taxon>
        <taxon>Rhodoblastus</taxon>
    </lineage>
</organism>
<dbReference type="OrthoDB" id="7209936at2"/>
<keyword evidence="4 5" id="KW-0472">Membrane</keyword>
<dbReference type="PANTHER" id="PTHR37422:SF23">
    <property type="entry name" value="TEICHURONIC ACID BIOSYNTHESIS PROTEIN TUAE"/>
    <property type="match status" value="1"/>
</dbReference>
<feature type="transmembrane region" description="Helical" evidence="5">
    <location>
        <begin position="473"/>
        <end position="490"/>
    </location>
</feature>
<feature type="transmembrane region" description="Helical" evidence="5">
    <location>
        <begin position="418"/>
        <end position="440"/>
    </location>
</feature>
<dbReference type="Proteomes" id="UP000439113">
    <property type="component" value="Unassembled WGS sequence"/>
</dbReference>
<comment type="subcellular location">
    <subcellularLocation>
        <location evidence="1">Membrane</location>
        <topology evidence="1">Multi-pass membrane protein</topology>
    </subcellularLocation>
</comment>
<protein>
    <recommendedName>
        <fullName evidence="6">O-antigen ligase-related domain-containing protein</fullName>
    </recommendedName>
</protein>
<feature type="transmembrane region" description="Helical" evidence="5">
    <location>
        <begin position="120"/>
        <end position="143"/>
    </location>
</feature>
<feature type="transmembrane region" description="Helical" evidence="5">
    <location>
        <begin position="90"/>
        <end position="108"/>
    </location>
</feature>
<evidence type="ECO:0000256" key="3">
    <source>
        <dbReference type="ARBA" id="ARBA00022989"/>
    </source>
</evidence>
<feature type="transmembrane region" description="Helical" evidence="5">
    <location>
        <begin position="149"/>
        <end position="170"/>
    </location>
</feature>
<feature type="domain" description="O-antigen ligase-related" evidence="6">
    <location>
        <begin position="281"/>
        <end position="425"/>
    </location>
</feature>
<feature type="transmembrane region" description="Helical" evidence="5">
    <location>
        <begin position="248"/>
        <end position="268"/>
    </location>
</feature>
<feature type="transmembrane region" description="Helical" evidence="5">
    <location>
        <begin position="182"/>
        <end position="200"/>
    </location>
</feature>
<gene>
    <name evidence="7" type="ORF">GJ654_05310</name>
</gene>
<reference evidence="7 8" key="1">
    <citation type="submission" date="2019-11" db="EMBL/GenBank/DDBJ databases">
        <title>Whole-genome sequence of a Rhodoblastus acidophilus DSM 142.</title>
        <authorList>
            <person name="Kyndt J.A."/>
            <person name="Meyer T.E."/>
        </authorList>
    </citation>
    <scope>NUCLEOTIDE SEQUENCE [LARGE SCALE GENOMIC DNA]</scope>
    <source>
        <strain evidence="7 8">DSM 142</strain>
    </source>
</reference>
<dbReference type="InterPro" id="IPR007016">
    <property type="entry name" value="O-antigen_ligase-rel_domated"/>
</dbReference>
<dbReference type="RefSeq" id="WP_155445065.1">
    <property type="nucleotide sequence ID" value="NZ_JAOQNR010000003.1"/>
</dbReference>
<proteinExistence type="predicted"/>
<comment type="caution">
    <text evidence="7">The sequence shown here is derived from an EMBL/GenBank/DDBJ whole genome shotgun (WGS) entry which is preliminary data.</text>
</comment>
<feature type="transmembrane region" description="Helical" evidence="5">
    <location>
        <begin position="323"/>
        <end position="345"/>
    </location>
</feature>
<evidence type="ECO:0000256" key="1">
    <source>
        <dbReference type="ARBA" id="ARBA00004141"/>
    </source>
</evidence>
<dbReference type="AlphaFoldDB" id="A0A6N8DJ76"/>
<dbReference type="InterPro" id="IPR051533">
    <property type="entry name" value="WaaL-like"/>
</dbReference>
<name>A0A6N8DJ76_RHOAC</name>
<evidence type="ECO:0000256" key="2">
    <source>
        <dbReference type="ARBA" id="ARBA00022692"/>
    </source>
</evidence>
<evidence type="ECO:0000256" key="4">
    <source>
        <dbReference type="ARBA" id="ARBA00023136"/>
    </source>
</evidence>
<evidence type="ECO:0000256" key="5">
    <source>
        <dbReference type="SAM" id="Phobius"/>
    </source>
</evidence>
<sequence>MIAAAGRLPLLGLLAYALAAGGVAALGSPLASVAMLLPLGGLLLLLLPDQELVSPRLVAAAFVGMVAAHLCLPTYYMVQTQGLPWISLRRLTLLILLALALPHLATSARSRKQMLSALSAAPALLALNIGFDLMAGLSVVFSVDPAASAQAYAEAAFSWRLPFLACLIVVADEAAGVRLVRLIGVLCLPVAALGISDFVAEHNFALDILPKGLLARMTESNPGIRLLMEFNPWRNGFFRAVSIYNTPLSLGEFAAMCAPLGLFLLLHGGARNDRALGLSVIVAALACLFVSGSRGGSVAFLVAMPLLGLCWAVRLWRTRESLAGPIASIAVAMTGAAALAVVLTWKRLFNIVFGGGDSVGSTASRAEQAAAAWPFVLDEPVFGHGMGLAATVLDWRSAPGAPTSVDSYLISALIETGFPGAFCYFGAIALAACACLTIYLRDRDARAALAGPLGCSLIAYGIYRLALSQKENQTLLFILLALAFVCIREAKSRRLAR</sequence>
<keyword evidence="3 5" id="KW-1133">Transmembrane helix</keyword>
<dbReference type="GO" id="GO:0016020">
    <property type="term" value="C:membrane"/>
    <property type="evidence" value="ECO:0007669"/>
    <property type="project" value="UniProtKB-SubCell"/>
</dbReference>
<feature type="transmembrane region" description="Helical" evidence="5">
    <location>
        <begin position="29"/>
        <end position="47"/>
    </location>
</feature>
<feature type="transmembrane region" description="Helical" evidence="5">
    <location>
        <begin position="298"/>
        <end position="316"/>
    </location>
</feature>
<dbReference type="Pfam" id="PF04932">
    <property type="entry name" value="Wzy_C"/>
    <property type="match status" value="1"/>
</dbReference>
<dbReference type="PANTHER" id="PTHR37422">
    <property type="entry name" value="TEICHURONIC ACID BIOSYNTHESIS PROTEIN TUAE"/>
    <property type="match status" value="1"/>
</dbReference>